<gene>
    <name evidence="2" type="ORF">DP923_15385</name>
</gene>
<proteinExistence type="predicted"/>
<keyword evidence="3" id="KW-1185">Reference proteome</keyword>
<accession>A0A364RB26</accession>
<dbReference type="AlphaFoldDB" id="A0A364RB26"/>
<sequence length="141" mass="16689">MILRILHLTYYIIYNYYFENGKRKNNSPRLKALTIYTFVFCAQIGFVYFISKIIKDPYFYSNHEPVNKIYFYLVTVLAGTLSYLFFVKGGKSAEIYDHYKDKSWANTRFAKILGWLYILLSILSPFLLIIIRNAAIGRHLI</sequence>
<feature type="transmembrane region" description="Helical" evidence="1">
    <location>
        <begin position="69"/>
        <end position="87"/>
    </location>
</feature>
<evidence type="ECO:0000313" key="3">
    <source>
        <dbReference type="Proteomes" id="UP000251692"/>
    </source>
</evidence>
<comment type="caution">
    <text evidence="2">The sequence shown here is derived from an EMBL/GenBank/DDBJ whole genome shotgun (WGS) entry which is preliminary data.</text>
</comment>
<keyword evidence="1" id="KW-0472">Membrane</keyword>
<protein>
    <submittedName>
        <fullName evidence="2">Uncharacterized protein</fullName>
    </submittedName>
</protein>
<reference evidence="2 3" key="1">
    <citation type="submission" date="2018-06" db="EMBL/GenBank/DDBJ databases">
        <authorList>
            <person name="Liu Z.-W."/>
        </authorList>
    </citation>
    <scope>NUCLEOTIDE SEQUENCE [LARGE SCALE GENOMIC DNA]</scope>
    <source>
        <strain evidence="2 3">2b14</strain>
    </source>
</reference>
<keyword evidence="1" id="KW-0812">Transmembrane</keyword>
<evidence type="ECO:0000256" key="1">
    <source>
        <dbReference type="SAM" id="Phobius"/>
    </source>
</evidence>
<feature type="transmembrane region" description="Helical" evidence="1">
    <location>
        <begin position="108"/>
        <end position="131"/>
    </location>
</feature>
<reference evidence="2 3" key="2">
    <citation type="submission" date="2018-07" db="EMBL/GenBank/DDBJ databases">
        <title>Pontibacter sp. 2b14 genomic sequence and assembly.</title>
        <authorList>
            <person name="Du Z.-J."/>
        </authorList>
    </citation>
    <scope>NUCLEOTIDE SEQUENCE [LARGE SCALE GENOMIC DNA]</scope>
    <source>
        <strain evidence="2 3">2b14</strain>
    </source>
</reference>
<keyword evidence="1" id="KW-1133">Transmembrane helix</keyword>
<feature type="transmembrane region" description="Helical" evidence="1">
    <location>
        <begin position="32"/>
        <end position="49"/>
    </location>
</feature>
<organism evidence="2 3">
    <name type="scientific">Pontibacter arcticus</name>
    <dbReference type="NCBI Taxonomy" id="2080288"/>
    <lineage>
        <taxon>Bacteria</taxon>
        <taxon>Pseudomonadati</taxon>
        <taxon>Bacteroidota</taxon>
        <taxon>Cytophagia</taxon>
        <taxon>Cytophagales</taxon>
        <taxon>Hymenobacteraceae</taxon>
        <taxon>Pontibacter</taxon>
    </lineage>
</organism>
<evidence type="ECO:0000313" key="2">
    <source>
        <dbReference type="EMBL" id="RAU81489.1"/>
    </source>
</evidence>
<dbReference type="EMBL" id="QMDV01000005">
    <property type="protein sequence ID" value="RAU81489.1"/>
    <property type="molecule type" value="Genomic_DNA"/>
</dbReference>
<dbReference type="Proteomes" id="UP000251692">
    <property type="component" value="Unassembled WGS sequence"/>
</dbReference>
<name>A0A364RB26_9BACT</name>